<feature type="compositionally biased region" description="Low complexity" evidence="1">
    <location>
        <begin position="591"/>
        <end position="615"/>
    </location>
</feature>
<dbReference type="PROSITE" id="PS50853">
    <property type="entry name" value="FN3"/>
    <property type="match status" value="1"/>
</dbReference>
<dbReference type="InterPro" id="IPR003961">
    <property type="entry name" value="FN3_dom"/>
</dbReference>
<feature type="compositionally biased region" description="Polar residues" evidence="1">
    <location>
        <begin position="485"/>
        <end position="499"/>
    </location>
</feature>
<dbReference type="Pfam" id="PF00041">
    <property type="entry name" value="fn3"/>
    <property type="match status" value="1"/>
</dbReference>
<dbReference type="Gene3D" id="2.60.40.10">
    <property type="entry name" value="Immunoglobulins"/>
    <property type="match status" value="1"/>
</dbReference>
<feature type="compositionally biased region" description="Polar residues" evidence="1">
    <location>
        <begin position="181"/>
        <end position="191"/>
    </location>
</feature>
<evidence type="ECO:0000313" key="4">
    <source>
        <dbReference type="EMBL" id="EPE29755.1"/>
    </source>
</evidence>
<feature type="compositionally biased region" description="Basic and acidic residues" evidence="1">
    <location>
        <begin position="296"/>
        <end position="314"/>
    </location>
</feature>
<dbReference type="KEGG" id="glz:GLAREA_00915"/>
<dbReference type="EMBL" id="KE145367">
    <property type="protein sequence ID" value="EPE29755.1"/>
    <property type="molecule type" value="Genomic_DNA"/>
</dbReference>
<feature type="compositionally biased region" description="Polar residues" evidence="1">
    <location>
        <begin position="940"/>
        <end position="970"/>
    </location>
</feature>
<feature type="signal peptide" evidence="2">
    <location>
        <begin position="1"/>
        <end position="25"/>
    </location>
</feature>
<feature type="region of interest" description="Disordered" evidence="1">
    <location>
        <begin position="385"/>
        <end position="410"/>
    </location>
</feature>
<dbReference type="HOGENOM" id="CLU_005801_0_0_1"/>
<feature type="domain" description="Fibronectin type-III" evidence="3">
    <location>
        <begin position="39"/>
        <end position="128"/>
    </location>
</feature>
<reference evidence="4 5" key="1">
    <citation type="journal article" date="2013" name="BMC Genomics">
        <title>Genomics-driven discovery of the pneumocandin biosynthetic gene cluster in the fungus Glarea lozoyensis.</title>
        <authorList>
            <person name="Chen L."/>
            <person name="Yue Q."/>
            <person name="Zhang X."/>
            <person name="Xiang M."/>
            <person name="Wang C."/>
            <person name="Li S."/>
            <person name="Che Y."/>
            <person name="Ortiz-Lopez F.J."/>
            <person name="Bills G.F."/>
            <person name="Liu X."/>
            <person name="An Z."/>
        </authorList>
    </citation>
    <scope>NUCLEOTIDE SEQUENCE [LARGE SCALE GENOMIC DNA]</scope>
    <source>
        <strain evidence="5">ATCC 20868 / MF5171</strain>
    </source>
</reference>
<feature type="region of interest" description="Disordered" evidence="1">
    <location>
        <begin position="563"/>
        <end position="617"/>
    </location>
</feature>
<dbReference type="OMA" id="LQHENEN"/>
<accession>S3CVV2</accession>
<dbReference type="STRING" id="1116229.S3CVV2"/>
<dbReference type="CDD" id="cd00063">
    <property type="entry name" value="FN3"/>
    <property type="match status" value="1"/>
</dbReference>
<feature type="compositionally biased region" description="Basic and acidic residues" evidence="1">
    <location>
        <begin position="265"/>
        <end position="288"/>
    </location>
</feature>
<feature type="compositionally biased region" description="Low complexity" evidence="1">
    <location>
        <begin position="984"/>
        <end position="994"/>
    </location>
</feature>
<feature type="region of interest" description="Disordered" evidence="1">
    <location>
        <begin position="671"/>
        <end position="842"/>
    </location>
</feature>
<feature type="compositionally biased region" description="Basic and acidic residues" evidence="1">
    <location>
        <begin position="1079"/>
        <end position="1090"/>
    </location>
</feature>
<dbReference type="InterPro" id="IPR013783">
    <property type="entry name" value="Ig-like_fold"/>
</dbReference>
<evidence type="ECO:0000313" key="5">
    <source>
        <dbReference type="Proteomes" id="UP000016922"/>
    </source>
</evidence>
<feature type="region of interest" description="Disordered" evidence="1">
    <location>
        <begin position="174"/>
        <end position="206"/>
    </location>
</feature>
<organism evidence="4 5">
    <name type="scientific">Glarea lozoyensis (strain ATCC 20868 / MF5171)</name>
    <dbReference type="NCBI Taxonomy" id="1116229"/>
    <lineage>
        <taxon>Eukaryota</taxon>
        <taxon>Fungi</taxon>
        <taxon>Dikarya</taxon>
        <taxon>Ascomycota</taxon>
        <taxon>Pezizomycotina</taxon>
        <taxon>Leotiomycetes</taxon>
        <taxon>Helotiales</taxon>
        <taxon>Helotiaceae</taxon>
        <taxon>Glarea</taxon>
    </lineage>
</organism>
<name>S3CVV2_GLAL2</name>
<dbReference type="AlphaFoldDB" id="S3CVV2"/>
<sequence>MFFVQSLVTCSALFWLLHRAWLTLWKPVPELISILGVEVPDTPEVSLAGITKGSITVHLERPNANKPVLKYLIQVNGVNVGELPQRETVVIEVTGLKPGHFYNVRVIALGSNNFQAGSRVIRARTYGRDGHPQLENGAVPSNAVDDEHQSDSGEEEPTLRTHGAAIELVVAEGSQPMVRESSLTHPGQRRNTGGRKHSPSNPITDHSALANIASNYTHESLSQLEEKFEGLQKEMAEIGAQIVKDAEEFKVHSRNLVKERDDNRKVLKEKEEASEKLKREVNHSERANRQTQTRKQQKEKVLREKQNERAKMHTDLERWRNEIEQMKAEREEWQRDKQDLLNDKEKKAEELRDVIRKRQNSLHGLDQEVNLKGKLLLELEEERKKLQGDHEDDESRERDAATKQRDDEWTARELDLRQQLNAQAMHIRQLEGQLHSAQITYNAINTRIANNPIMYHANSSGVDFDPASQGKAKSRRSRHHRKSVRNGTASSPGYATSSDPPFPNTLAFSNSTNVMSPTYFPGPYIDLNDTAMVPLSENMANMSESEIHSLTAGAPLSPGATSLLPSTLFSDDDPPSPRLPSLLPFHGAIGQPSQDNDPQSPSSSSRSASLLSSPRDSSHNLAMYGVASHDYVADQDKKPVRAPGEAFGAIGGPSSSDSTSVQKISSFFFPKSRAKTDSQQSPALGSLKTGQSQSFPRSTDDPDTNSSRHRRVSFSSGWHVLKGISGNDAVEGNAPAPARNSTARRRRPFNMFGSSVDDPANFSDRDPSSPRPVSIASSDLPRPSTDSAPFGWPAAEGSIINRNSPLATNWSHNATTTTTWSRNPSRRPSIQHGSTSLFTSGVASDDDEFLPSDSMLGQTSPAAVGVIGTRPASSQKQVTPRLNPAAPTFKAMFSFSSSKDKDKDRSKGKERSIDSTAFDVAIPPVSSPSESRKSRDTHSVHTQNSVAESTESLDRISSNTPSDANPSGATSKDKESSIARLLRKGSSSKFSLSSRRGEKAGLFGSKKGVNSAANSDRDGSMDLGDDTPFGKSFDSVTSSPMLGGMASGEWNKKDAHPTTPKEGRMSVAWGRLGIKKGKGRESLDVDRSEAETTDTDDKDN</sequence>
<feature type="compositionally biased region" description="Basic residues" evidence="1">
    <location>
        <begin position="472"/>
        <end position="484"/>
    </location>
</feature>
<feature type="chain" id="PRO_5004507805" evidence="2">
    <location>
        <begin position="26"/>
        <end position="1100"/>
    </location>
</feature>
<feature type="region of interest" description="Disordered" evidence="1">
    <location>
        <begin position="869"/>
        <end position="1100"/>
    </location>
</feature>
<feature type="compositionally biased region" description="Polar residues" evidence="1">
    <location>
        <begin position="677"/>
        <end position="697"/>
    </location>
</feature>
<feature type="region of interest" description="Disordered" evidence="1">
    <location>
        <begin position="642"/>
        <end position="661"/>
    </location>
</feature>
<feature type="compositionally biased region" description="Basic and acidic residues" evidence="1">
    <location>
        <begin position="898"/>
        <end position="913"/>
    </location>
</feature>
<gene>
    <name evidence="4" type="ORF">GLAREA_00915</name>
</gene>
<feature type="compositionally biased region" description="Polar residues" evidence="1">
    <location>
        <begin position="871"/>
        <end position="880"/>
    </location>
</feature>
<feature type="compositionally biased region" description="Basic and acidic residues" evidence="1">
    <location>
        <begin position="930"/>
        <end position="939"/>
    </location>
</feature>
<dbReference type="OrthoDB" id="5572782at2759"/>
<dbReference type="InterPro" id="IPR036116">
    <property type="entry name" value="FN3_sf"/>
</dbReference>
<keyword evidence="2" id="KW-0732">Signal</keyword>
<feature type="compositionally biased region" description="Low complexity" evidence="1">
    <location>
        <begin position="807"/>
        <end position="828"/>
    </location>
</feature>
<evidence type="ECO:0000256" key="2">
    <source>
        <dbReference type="SAM" id="SignalP"/>
    </source>
</evidence>
<feature type="compositionally biased region" description="Polar residues" evidence="1">
    <location>
        <begin position="831"/>
        <end position="842"/>
    </location>
</feature>
<dbReference type="RefSeq" id="XP_008083864.1">
    <property type="nucleotide sequence ID" value="XM_008085673.1"/>
</dbReference>
<protein>
    <submittedName>
        <fullName evidence="4">Fibronectin type III</fullName>
    </submittedName>
</protein>
<dbReference type="SUPFAM" id="SSF49265">
    <property type="entry name" value="Fibronectin type III"/>
    <property type="match status" value="1"/>
</dbReference>
<feature type="compositionally biased region" description="Acidic residues" evidence="1">
    <location>
        <begin position="1091"/>
        <end position="1100"/>
    </location>
</feature>
<feature type="region of interest" description="Disordered" evidence="1">
    <location>
        <begin position="128"/>
        <end position="160"/>
    </location>
</feature>
<dbReference type="eggNOG" id="ENOG502R2RI">
    <property type="taxonomic scope" value="Eukaryota"/>
</dbReference>
<evidence type="ECO:0000256" key="1">
    <source>
        <dbReference type="SAM" id="MobiDB-lite"/>
    </source>
</evidence>
<dbReference type="SMART" id="SM00060">
    <property type="entry name" value="FN3"/>
    <property type="match status" value="1"/>
</dbReference>
<proteinExistence type="predicted"/>
<dbReference type="GeneID" id="19459973"/>
<keyword evidence="5" id="KW-1185">Reference proteome</keyword>
<feature type="region of interest" description="Disordered" evidence="1">
    <location>
        <begin position="460"/>
        <end position="502"/>
    </location>
</feature>
<dbReference type="Proteomes" id="UP000016922">
    <property type="component" value="Unassembled WGS sequence"/>
</dbReference>
<feature type="compositionally biased region" description="Basic and acidic residues" evidence="1">
    <location>
        <begin position="1050"/>
        <end position="1064"/>
    </location>
</feature>
<evidence type="ECO:0000259" key="3">
    <source>
        <dbReference type="PROSITE" id="PS50853"/>
    </source>
</evidence>
<feature type="region of interest" description="Disordered" evidence="1">
    <location>
        <begin position="265"/>
        <end position="314"/>
    </location>
</feature>